<sequence>MQIYFQRMVLVVPSRMKHSEEMAFELGTLNVVREQISIKCLLTPFYVPGFTLGLGINDAQQRPHMPANEPVFLREKAISLTSCKTVATNEGGACGDKIVYDRGIRHEKPSGGNV</sequence>
<evidence type="ECO:0000313" key="1">
    <source>
        <dbReference type="EMBL" id="CAI9174137.1"/>
    </source>
</evidence>
<name>A0ABN8ZJQ3_RANTA</name>
<gene>
    <name evidence="1" type="ORF">MRATA1EN1_LOCUS23099</name>
</gene>
<dbReference type="EMBL" id="OX459940">
    <property type="protein sequence ID" value="CAI9174137.1"/>
    <property type="molecule type" value="Genomic_DNA"/>
</dbReference>
<proteinExistence type="predicted"/>
<dbReference type="Proteomes" id="UP001176941">
    <property type="component" value="Chromosome 4"/>
</dbReference>
<organism evidence="1 2">
    <name type="scientific">Rangifer tarandus platyrhynchus</name>
    <name type="common">Svalbard reindeer</name>
    <dbReference type="NCBI Taxonomy" id="3082113"/>
    <lineage>
        <taxon>Eukaryota</taxon>
        <taxon>Metazoa</taxon>
        <taxon>Chordata</taxon>
        <taxon>Craniata</taxon>
        <taxon>Vertebrata</taxon>
        <taxon>Euteleostomi</taxon>
        <taxon>Mammalia</taxon>
        <taxon>Eutheria</taxon>
        <taxon>Laurasiatheria</taxon>
        <taxon>Artiodactyla</taxon>
        <taxon>Ruminantia</taxon>
        <taxon>Pecora</taxon>
        <taxon>Cervidae</taxon>
        <taxon>Odocoileinae</taxon>
        <taxon>Rangifer</taxon>
    </lineage>
</organism>
<evidence type="ECO:0000313" key="2">
    <source>
        <dbReference type="Proteomes" id="UP001176941"/>
    </source>
</evidence>
<protein>
    <submittedName>
        <fullName evidence="1">Uncharacterized protein</fullName>
    </submittedName>
</protein>
<reference evidence="1" key="1">
    <citation type="submission" date="2023-04" db="EMBL/GenBank/DDBJ databases">
        <authorList>
            <consortium name="ELIXIR-Norway"/>
        </authorList>
    </citation>
    <scope>NUCLEOTIDE SEQUENCE [LARGE SCALE GENOMIC DNA]</scope>
</reference>
<keyword evidence="2" id="KW-1185">Reference proteome</keyword>
<accession>A0ABN8ZJQ3</accession>